<dbReference type="AlphaFoldDB" id="A0A1X0QTX1"/>
<feature type="region of interest" description="Disordered" evidence="1">
    <location>
        <begin position="233"/>
        <end position="270"/>
    </location>
</feature>
<evidence type="ECO:0000313" key="3">
    <source>
        <dbReference type="EMBL" id="ORE03178.1"/>
    </source>
</evidence>
<gene>
    <name evidence="3" type="ORF">BCV72DRAFT_252004</name>
</gene>
<evidence type="ECO:0000256" key="1">
    <source>
        <dbReference type="SAM" id="MobiDB-lite"/>
    </source>
</evidence>
<dbReference type="InterPro" id="IPR040009">
    <property type="entry name" value="Mtf2/C5D6.12-like"/>
</dbReference>
<proteinExistence type="predicted"/>
<dbReference type="InterPro" id="IPR043837">
    <property type="entry name" value="Mtf2-like_C"/>
</dbReference>
<dbReference type="VEuPathDB" id="FungiDB:BCV72DRAFT_252004"/>
<dbReference type="PANTHER" id="PTHR39468:SF1">
    <property type="entry name" value="MTF2-LIKE C-TERMINAL DOMAIN-CONTAINING PROTEIN"/>
    <property type="match status" value="1"/>
</dbReference>
<dbReference type="PROSITE" id="PS50011">
    <property type="entry name" value="PROTEIN_KINASE_DOM"/>
    <property type="match status" value="1"/>
</dbReference>
<protein>
    <recommendedName>
        <fullName evidence="2">Protein kinase domain-containing protein</fullName>
    </recommendedName>
</protein>
<accession>A0A1X0QTX1</accession>
<dbReference type="Pfam" id="PF19189">
    <property type="entry name" value="Mtf2"/>
    <property type="match status" value="1"/>
</dbReference>
<dbReference type="InterPro" id="IPR000719">
    <property type="entry name" value="Prot_kinase_dom"/>
</dbReference>
<dbReference type="Gene3D" id="1.10.510.10">
    <property type="entry name" value="Transferase(Phosphotransferase) domain 1"/>
    <property type="match status" value="1"/>
</dbReference>
<dbReference type="SUPFAM" id="SSF56112">
    <property type="entry name" value="Protein kinase-like (PK-like)"/>
    <property type="match status" value="1"/>
</dbReference>
<evidence type="ECO:0000259" key="2">
    <source>
        <dbReference type="PROSITE" id="PS50011"/>
    </source>
</evidence>
<dbReference type="GO" id="GO:0005739">
    <property type="term" value="C:mitochondrion"/>
    <property type="evidence" value="ECO:0007669"/>
    <property type="project" value="InterPro"/>
</dbReference>
<reference evidence="3" key="1">
    <citation type="journal article" date="2016" name="Proc. Natl. Acad. Sci. U.S.A.">
        <title>Lipid metabolic changes in an early divergent fungus govern the establishment of a mutualistic symbiosis with endobacteria.</title>
        <authorList>
            <person name="Lastovetsky O.A."/>
            <person name="Gaspar M.L."/>
            <person name="Mondo S.J."/>
            <person name="LaButti K.M."/>
            <person name="Sandor L."/>
            <person name="Grigoriev I.V."/>
            <person name="Henry S.A."/>
            <person name="Pawlowska T.E."/>
        </authorList>
    </citation>
    <scope>NUCLEOTIDE SEQUENCE [LARGE SCALE GENOMIC DNA]</scope>
    <source>
        <strain evidence="3">ATCC 52814</strain>
    </source>
</reference>
<dbReference type="Proteomes" id="UP000242414">
    <property type="component" value="Unassembled WGS sequence"/>
</dbReference>
<dbReference type="EMBL" id="KV922014">
    <property type="protein sequence ID" value="ORE03178.1"/>
    <property type="molecule type" value="Genomic_DNA"/>
</dbReference>
<dbReference type="PANTHER" id="PTHR39468">
    <property type="entry name" value="CHROMOSOME 7, WHOLE GENOME SHOTGUN SEQUENCE"/>
    <property type="match status" value="1"/>
</dbReference>
<feature type="compositionally biased region" description="Basic and acidic residues" evidence="1">
    <location>
        <begin position="240"/>
        <end position="255"/>
    </location>
</feature>
<name>A0A1X0QTX1_RHIZD</name>
<sequence>MSDRLTACRNMGVYFNMFEATLSEMNINYKEVPSERSGLFLIRQHYPNGCLRDYVLKNRVNGIDTESMHAIQAGINLFSMLADAHALNMFLVGIDTKNIFVDIDGSLRFFGFRYSFQKGKSAEKALWSNWSDIRCPERLFESKSYSEKTDVFLACSIMLYFIRSFEKRQSPWWCDRSKSMLVLRRSTISKKHSQLLDILLIGLKYDLDQRPKANEILKLLETARDQLIMSGIDKQNYTTRQEDDRQDTNNEHAHFWEPPPPSSSDKLDSSKRVDRDFEILLETLFDESLNTRDPFVPSSIEPPKRIRQNESIIEKKLLDLVKNKVYKPKAPLPKSIFSTVQHSTKYETKQKKPSGSILDEIEPFDYNWYKDKVTNDIRIKNKEKELQLINAIAESESIYEPLTVLFDQINQETYPDYYHRVIKAAIDYTSKKDPYLTLSIFEQVKEKSIKSYVSGCTADVYNAILLLRWETWKDVYGMLDLLEEMSSNGIAVNNETRNIVRMAVNEVEQEEQLSDDYQGIYWNIEEKRACNIMKEMANKWLIH</sequence>
<feature type="domain" description="Protein kinase" evidence="2">
    <location>
        <begin position="1"/>
        <end position="228"/>
    </location>
</feature>
<dbReference type="GO" id="GO:0005524">
    <property type="term" value="F:ATP binding"/>
    <property type="evidence" value="ECO:0007669"/>
    <property type="project" value="InterPro"/>
</dbReference>
<organism evidence="3">
    <name type="scientific">Rhizopus microsporus var. microsporus</name>
    <dbReference type="NCBI Taxonomy" id="86635"/>
    <lineage>
        <taxon>Eukaryota</taxon>
        <taxon>Fungi</taxon>
        <taxon>Fungi incertae sedis</taxon>
        <taxon>Mucoromycota</taxon>
        <taxon>Mucoromycotina</taxon>
        <taxon>Mucoromycetes</taxon>
        <taxon>Mucorales</taxon>
        <taxon>Mucorineae</taxon>
        <taxon>Rhizopodaceae</taxon>
        <taxon>Rhizopus</taxon>
    </lineage>
</organism>
<dbReference type="OrthoDB" id="2444174at2759"/>
<dbReference type="GO" id="GO:0004672">
    <property type="term" value="F:protein kinase activity"/>
    <property type="evidence" value="ECO:0007669"/>
    <property type="project" value="InterPro"/>
</dbReference>
<dbReference type="InterPro" id="IPR011009">
    <property type="entry name" value="Kinase-like_dom_sf"/>
</dbReference>